<gene>
    <name evidence="4" type="primary">hypD</name>
    <name evidence="4" type="ORF">F8M49_28865</name>
</gene>
<sequence>MKFVDEFRDPAAARALVAAITDLAAGDEFKFMEVCGGHTHTIYRHGIEHLLPPSVQLVHGPGCPVCVIPMGRIDDAMWLAEQPDVVFTTFGDMMRVPGSRGNLLEAKARGADVRFVYSPLDALKIAVDHPDKQVVFFAVGFETTAPSTAVTLVRAKQLGLTNFSVFCNHVTIVPPIKAILESPDLRLSGFLGPGHVSTVVGLRPYRFVPERYGKPIVVAGFEPLDILASVHMLLRQIRDGRCEVENQYSRVVRSEGNRQALTLLAQTFALRPHFEWRGLGFISQSALGIHPDYAEFDAEQRFSMPGVRVADPKACQCGEVLKGVIKPWECKVFGTACTPETPIGTCMVSPEGACAAYYNFGRLHRETAALVGQRGKG</sequence>
<evidence type="ECO:0000313" key="5">
    <source>
        <dbReference type="Proteomes" id="UP001275440"/>
    </source>
</evidence>
<dbReference type="Pfam" id="PF01924">
    <property type="entry name" value="HypD"/>
    <property type="match status" value="1"/>
</dbReference>
<dbReference type="RefSeq" id="WP_072811965.1">
    <property type="nucleotide sequence ID" value="NZ_JAHWLX010000311.1"/>
</dbReference>
<dbReference type="InterPro" id="IPR042243">
    <property type="entry name" value="HypD_1"/>
</dbReference>
<evidence type="ECO:0000256" key="2">
    <source>
        <dbReference type="ARBA" id="ARBA00022723"/>
    </source>
</evidence>
<dbReference type="InterPro" id="IPR042244">
    <property type="entry name" value="HypD_2_sf"/>
</dbReference>
<comment type="similarity">
    <text evidence="1">Belongs to the HypD family.</text>
</comment>
<evidence type="ECO:0000313" key="4">
    <source>
        <dbReference type="EMBL" id="MDV2478425.1"/>
    </source>
</evidence>
<dbReference type="Gene3D" id="6.10.20.100">
    <property type="match status" value="1"/>
</dbReference>
<organism evidence="4 5">
    <name type="scientific">Rhodococcus zopfii</name>
    <dbReference type="NCBI Taxonomy" id="43772"/>
    <lineage>
        <taxon>Bacteria</taxon>
        <taxon>Bacillati</taxon>
        <taxon>Actinomycetota</taxon>
        <taxon>Actinomycetes</taxon>
        <taxon>Mycobacteriales</taxon>
        <taxon>Nocardiaceae</taxon>
        <taxon>Rhodococcus</taxon>
    </lineage>
</organism>
<dbReference type="PANTHER" id="PTHR30149:SF0">
    <property type="entry name" value="HYDROGENASE MATURATION FACTOR HYPD"/>
    <property type="match status" value="1"/>
</dbReference>
<dbReference type="PANTHER" id="PTHR30149">
    <property type="entry name" value="HYDROGENASE PROTEIN ASSEMBLY PROTEIN HYPD"/>
    <property type="match status" value="1"/>
</dbReference>
<dbReference type="InterPro" id="IPR002780">
    <property type="entry name" value="Hyd_form_HypD"/>
</dbReference>
<reference evidence="4 5" key="1">
    <citation type="submission" date="2019-10" db="EMBL/GenBank/DDBJ databases">
        <title>Draft Genome Assembly of Rhodococcus zopfii DSM44189.</title>
        <authorList>
            <person name="Sutton J.M."/>
            <person name="Akob D.M."/>
            <person name="Bushman T.J."/>
        </authorList>
    </citation>
    <scope>NUCLEOTIDE SEQUENCE [LARGE SCALE GENOMIC DNA]</scope>
    <source>
        <strain evidence="4 5">DSM 44189</strain>
    </source>
</reference>
<dbReference type="NCBIfam" id="TIGR00075">
    <property type="entry name" value="hypD"/>
    <property type="match status" value="1"/>
</dbReference>
<dbReference type="EMBL" id="WBMO01000005">
    <property type="protein sequence ID" value="MDV2478425.1"/>
    <property type="molecule type" value="Genomic_DNA"/>
</dbReference>
<comment type="caution">
    <text evidence="4">The sequence shown here is derived from an EMBL/GenBank/DDBJ whole genome shotgun (WGS) entry which is preliminary data.</text>
</comment>
<keyword evidence="3" id="KW-0408">Iron</keyword>
<accession>A0ABU3WWN9</accession>
<proteinExistence type="inferred from homology"/>
<dbReference type="Proteomes" id="UP001275440">
    <property type="component" value="Unassembled WGS sequence"/>
</dbReference>
<keyword evidence="2" id="KW-0479">Metal-binding</keyword>
<evidence type="ECO:0000256" key="3">
    <source>
        <dbReference type="ARBA" id="ARBA00023004"/>
    </source>
</evidence>
<protein>
    <submittedName>
        <fullName evidence="4">Hydrogenase formation protein HypD</fullName>
    </submittedName>
</protein>
<dbReference type="Gene3D" id="3.40.50.11750">
    <property type="entry name" value="HypD, alpha/beta domain 1"/>
    <property type="match status" value="2"/>
</dbReference>
<name>A0ABU3WWN9_9NOCA</name>
<dbReference type="PIRSF" id="PIRSF005622">
    <property type="entry name" value="Hydrgn_mat_hypD"/>
    <property type="match status" value="1"/>
</dbReference>
<evidence type="ECO:0000256" key="1">
    <source>
        <dbReference type="ARBA" id="ARBA00007888"/>
    </source>
</evidence>
<keyword evidence="5" id="KW-1185">Reference proteome</keyword>